<evidence type="ECO:0000313" key="3">
    <source>
        <dbReference type="Proteomes" id="UP001597010"/>
    </source>
</evidence>
<proteinExistence type="predicted"/>
<evidence type="ECO:0008006" key="4">
    <source>
        <dbReference type="Google" id="ProtNLM"/>
    </source>
</evidence>
<dbReference type="EMBL" id="JBHTHZ010000002">
    <property type="protein sequence ID" value="MFD0792952.1"/>
    <property type="molecule type" value="Genomic_DNA"/>
</dbReference>
<evidence type="ECO:0000313" key="2">
    <source>
        <dbReference type="EMBL" id="MFD0792952.1"/>
    </source>
</evidence>
<keyword evidence="3" id="KW-1185">Reference proteome</keyword>
<dbReference type="Proteomes" id="UP001597010">
    <property type="component" value="Unassembled WGS sequence"/>
</dbReference>
<comment type="caution">
    <text evidence="2">The sequence shown here is derived from an EMBL/GenBank/DDBJ whole genome shotgun (WGS) entry which is preliminary data.</text>
</comment>
<name>A0ABW3APN7_9SPHI</name>
<gene>
    <name evidence="2" type="ORF">ACFQZX_04945</name>
</gene>
<feature type="signal peptide" evidence="1">
    <location>
        <begin position="1"/>
        <end position="19"/>
    </location>
</feature>
<evidence type="ECO:0000256" key="1">
    <source>
        <dbReference type="SAM" id="SignalP"/>
    </source>
</evidence>
<protein>
    <recommendedName>
        <fullName evidence="4">DUF3887 domain-containing protein</fullName>
    </recommendedName>
</protein>
<keyword evidence="1" id="KW-0732">Signal</keyword>
<sequence length="176" mass="19617">MRRYALFIFFFTTYLSAKAQDSTFVKKLADKLAKATFSGDTKTVVNLTYPELVKLSGGKEAMQKLITERTEALKSRGVLKFDGWVNQPGPFYTAGNQVHCLVPETVVMFVFNGRYISHSYLLGVSDDQGKTWTFLDVGNMPGNVLKRLLPNFNPNLQIPPPTKPTFFPDSAPQIGG</sequence>
<accession>A0ABW3APN7</accession>
<organism evidence="2 3">
    <name type="scientific">Mucilaginibacter litoreus</name>
    <dbReference type="NCBI Taxonomy" id="1048221"/>
    <lineage>
        <taxon>Bacteria</taxon>
        <taxon>Pseudomonadati</taxon>
        <taxon>Bacteroidota</taxon>
        <taxon>Sphingobacteriia</taxon>
        <taxon>Sphingobacteriales</taxon>
        <taxon>Sphingobacteriaceae</taxon>
        <taxon>Mucilaginibacter</taxon>
    </lineage>
</organism>
<dbReference type="RefSeq" id="WP_377112019.1">
    <property type="nucleotide sequence ID" value="NZ_JBHTHZ010000002.1"/>
</dbReference>
<feature type="chain" id="PRO_5045103706" description="DUF3887 domain-containing protein" evidence="1">
    <location>
        <begin position="20"/>
        <end position="176"/>
    </location>
</feature>
<reference evidence="3" key="1">
    <citation type="journal article" date="2019" name="Int. J. Syst. Evol. Microbiol.">
        <title>The Global Catalogue of Microorganisms (GCM) 10K type strain sequencing project: providing services to taxonomists for standard genome sequencing and annotation.</title>
        <authorList>
            <consortium name="The Broad Institute Genomics Platform"/>
            <consortium name="The Broad Institute Genome Sequencing Center for Infectious Disease"/>
            <person name="Wu L."/>
            <person name="Ma J."/>
        </authorList>
    </citation>
    <scope>NUCLEOTIDE SEQUENCE [LARGE SCALE GENOMIC DNA]</scope>
    <source>
        <strain evidence="3">CCUG 61484</strain>
    </source>
</reference>